<keyword evidence="2" id="KW-0560">Oxidoreductase</keyword>
<comment type="similarity">
    <text evidence="1 3">Belongs to the short-chain dehydrogenases/reductases (SDR) family.</text>
</comment>
<dbReference type="AlphaFoldDB" id="A0ABD0TFQ0"/>
<evidence type="ECO:0000256" key="1">
    <source>
        <dbReference type="ARBA" id="ARBA00006484"/>
    </source>
</evidence>
<dbReference type="InterPro" id="IPR036291">
    <property type="entry name" value="NAD(P)-bd_dom_sf"/>
</dbReference>
<dbReference type="InterPro" id="IPR002347">
    <property type="entry name" value="SDR_fam"/>
</dbReference>
<evidence type="ECO:0000256" key="3">
    <source>
        <dbReference type="RuleBase" id="RU000363"/>
    </source>
</evidence>
<dbReference type="Pfam" id="PF00106">
    <property type="entry name" value="adh_short"/>
    <property type="match status" value="1"/>
</dbReference>
<dbReference type="PANTHER" id="PTHR44229:SF8">
    <property type="entry name" value="ALCOHOL DEHYDROGENASE-RELATED"/>
    <property type="match status" value="1"/>
</dbReference>
<dbReference type="PRINTS" id="PR00081">
    <property type="entry name" value="GDHRDH"/>
</dbReference>
<dbReference type="GO" id="GO:0016491">
    <property type="term" value="F:oxidoreductase activity"/>
    <property type="evidence" value="ECO:0007669"/>
    <property type="project" value="UniProtKB-KW"/>
</dbReference>
<reference evidence="4 5" key="1">
    <citation type="submission" date="2024-06" db="EMBL/GenBank/DDBJ databases">
        <title>A chromosome-level genome assembly of beet webworm, Loxostege sticticalis.</title>
        <authorList>
            <person name="Zhang Y."/>
        </authorList>
    </citation>
    <scope>NUCLEOTIDE SEQUENCE [LARGE SCALE GENOMIC DNA]</scope>
    <source>
        <strain evidence="4">AQ028</strain>
        <tissue evidence="4">Male pupae</tissue>
    </source>
</reference>
<dbReference type="Proteomes" id="UP001549921">
    <property type="component" value="Unassembled WGS sequence"/>
</dbReference>
<evidence type="ECO:0000313" key="4">
    <source>
        <dbReference type="EMBL" id="KAL0841856.1"/>
    </source>
</evidence>
<protein>
    <recommendedName>
        <fullName evidence="6">Alcohol dehydrogenase</fullName>
    </recommendedName>
</protein>
<dbReference type="PRINTS" id="PR00080">
    <property type="entry name" value="SDRFAMILY"/>
</dbReference>
<dbReference type="PANTHER" id="PTHR44229">
    <property type="entry name" value="15-HYDROXYPROSTAGLANDIN DEHYDROGENASE [NAD(+)]"/>
    <property type="match status" value="1"/>
</dbReference>
<dbReference type="Gene3D" id="3.40.50.720">
    <property type="entry name" value="NAD(P)-binding Rossmann-like Domain"/>
    <property type="match status" value="1"/>
</dbReference>
<evidence type="ECO:0000256" key="2">
    <source>
        <dbReference type="ARBA" id="ARBA00023002"/>
    </source>
</evidence>
<dbReference type="EMBL" id="JBEDNZ010000005">
    <property type="protein sequence ID" value="KAL0841856.1"/>
    <property type="molecule type" value="Genomic_DNA"/>
</dbReference>
<accession>A0ABD0TFQ0</accession>
<comment type="caution">
    <text evidence="4">The sequence shown here is derived from an EMBL/GenBank/DDBJ whole genome shotgun (WGS) entry which is preliminary data.</text>
</comment>
<proteinExistence type="inferred from homology"/>
<evidence type="ECO:0008006" key="6">
    <source>
        <dbReference type="Google" id="ProtNLM"/>
    </source>
</evidence>
<gene>
    <name evidence="4" type="ORF">ABMA28_014095</name>
</gene>
<dbReference type="SUPFAM" id="SSF51735">
    <property type="entry name" value="NAD(P)-binding Rossmann-fold domains"/>
    <property type="match status" value="1"/>
</dbReference>
<sequence length="275" mass="29561">MYDAKDKVFLITGGAAGIGAGVVKAFLEDGAKHIAILDVDAKNGTTLESELTAKYGAGKAKFYKCDITTNELMDTYDAVLKQFGYIDVVINCAGILNDHPNVYLKAIAVNMTALITSSLRAYEIMRKDRGGKGGTIVNISSIASLFQGPFIPVYHATKSAVLQFSNCLGMEPTYSRTGVRVITLCFGCTDTSLLTTNKADTYDPELRQPFFDSLDDLPPQTTENAVRGLVDAYKQGASASTWLASGNKPVVDITANVEEAFTILGKGILDYIPPE</sequence>
<name>A0ABD0TFQ0_LOXSC</name>
<evidence type="ECO:0000313" key="5">
    <source>
        <dbReference type="Proteomes" id="UP001549921"/>
    </source>
</evidence>
<organism evidence="4 5">
    <name type="scientific">Loxostege sticticalis</name>
    <name type="common">Beet webworm moth</name>
    <dbReference type="NCBI Taxonomy" id="481309"/>
    <lineage>
        <taxon>Eukaryota</taxon>
        <taxon>Metazoa</taxon>
        <taxon>Ecdysozoa</taxon>
        <taxon>Arthropoda</taxon>
        <taxon>Hexapoda</taxon>
        <taxon>Insecta</taxon>
        <taxon>Pterygota</taxon>
        <taxon>Neoptera</taxon>
        <taxon>Endopterygota</taxon>
        <taxon>Lepidoptera</taxon>
        <taxon>Glossata</taxon>
        <taxon>Ditrysia</taxon>
        <taxon>Pyraloidea</taxon>
        <taxon>Crambidae</taxon>
        <taxon>Pyraustinae</taxon>
        <taxon>Loxostege</taxon>
    </lineage>
</organism>